<keyword evidence="2" id="KW-1185">Reference proteome</keyword>
<dbReference type="Proteomes" id="UP000267096">
    <property type="component" value="Unassembled WGS sequence"/>
</dbReference>
<gene>
    <name evidence="1" type="ORF">ASIM_LOCUS8277</name>
</gene>
<accession>A0A3P6QEX9</accession>
<reference evidence="1 2" key="1">
    <citation type="submission" date="2018-11" db="EMBL/GenBank/DDBJ databases">
        <authorList>
            <consortium name="Pathogen Informatics"/>
        </authorList>
    </citation>
    <scope>NUCLEOTIDE SEQUENCE [LARGE SCALE GENOMIC DNA]</scope>
</reference>
<dbReference type="EMBL" id="UYRR01022015">
    <property type="protein sequence ID" value="VDK31234.1"/>
    <property type="molecule type" value="Genomic_DNA"/>
</dbReference>
<proteinExistence type="predicted"/>
<evidence type="ECO:0000313" key="2">
    <source>
        <dbReference type="Proteomes" id="UP000267096"/>
    </source>
</evidence>
<evidence type="ECO:0000313" key="1">
    <source>
        <dbReference type="EMBL" id="VDK31234.1"/>
    </source>
</evidence>
<protein>
    <recommendedName>
        <fullName evidence="3">Exostosin GT47 domain-containing protein</fullName>
    </recommendedName>
</protein>
<dbReference type="AlphaFoldDB" id="A0A3P6QEX9"/>
<organism evidence="1 2">
    <name type="scientific">Anisakis simplex</name>
    <name type="common">Herring worm</name>
    <dbReference type="NCBI Taxonomy" id="6269"/>
    <lineage>
        <taxon>Eukaryota</taxon>
        <taxon>Metazoa</taxon>
        <taxon>Ecdysozoa</taxon>
        <taxon>Nematoda</taxon>
        <taxon>Chromadorea</taxon>
        <taxon>Rhabditida</taxon>
        <taxon>Spirurina</taxon>
        <taxon>Ascaridomorpha</taxon>
        <taxon>Ascaridoidea</taxon>
        <taxon>Anisakidae</taxon>
        <taxon>Anisakis</taxon>
        <taxon>Anisakis simplex complex</taxon>
    </lineage>
</organism>
<dbReference type="OrthoDB" id="5954868at2759"/>
<name>A0A3P6QEX9_ANISI</name>
<evidence type="ECO:0008006" key="3">
    <source>
        <dbReference type="Google" id="ProtNLM"/>
    </source>
</evidence>
<sequence length="87" mass="9760">MDSALRMCGFTLIDDRIPSHELTLVSALKAGSIPVILSDSMVLPFDELIQWPSKVVKFFVYSLKWMCGNDGLMKVECSVARYWLTSG</sequence>